<comment type="caution">
    <text evidence="1">The sequence shown here is derived from an EMBL/GenBank/DDBJ whole genome shotgun (WGS) entry which is preliminary data.</text>
</comment>
<dbReference type="Proteomes" id="UP000238479">
    <property type="component" value="Chromosome 7"/>
</dbReference>
<keyword evidence="2" id="KW-1185">Reference proteome</keyword>
<dbReference type="Gramene" id="PRQ21507">
    <property type="protein sequence ID" value="PRQ21507"/>
    <property type="gene ID" value="RchiOBHm_Chr7g0239941"/>
</dbReference>
<protein>
    <submittedName>
        <fullName evidence="1">Uncharacterized protein</fullName>
    </submittedName>
</protein>
<proteinExistence type="predicted"/>
<organism evidence="1 2">
    <name type="scientific">Rosa chinensis</name>
    <name type="common">China rose</name>
    <dbReference type="NCBI Taxonomy" id="74649"/>
    <lineage>
        <taxon>Eukaryota</taxon>
        <taxon>Viridiplantae</taxon>
        <taxon>Streptophyta</taxon>
        <taxon>Embryophyta</taxon>
        <taxon>Tracheophyta</taxon>
        <taxon>Spermatophyta</taxon>
        <taxon>Magnoliopsida</taxon>
        <taxon>eudicotyledons</taxon>
        <taxon>Gunneridae</taxon>
        <taxon>Pentapetalae</taxon>
        <taxon>rosids</taxon>
        <taxon>fabids</taxon>
        <taxon>Rosales</taxon>
        <taxon>Rosaceae</taxon>
        <taxon>Rosoideae</taxon>
        <taxon>Rosoideae incertae sedis</taxon>
        <taxon>Rosa</taxon>
    </lineage>
</organism>
<dbReference type="EMBL" id="PDCK01000045">
    <property type="protein sequence ID" value="PRQ21507.1"/>
    <property type="molecule type" value="Genomic_DNA"/>
</dbReference>
<evidence type="ECO:0000313" key="2">
    <source>
        <dbReference type="Proteomes" id="UP000238479"/>
    </source>
</evidence>
<gene>
    <name evidence="1" type="ORF">RchiOBHm_Chr7g0239941</name>
</gene>
<evidence type="ECO:0000313" key="1">
    <source>
        <dbReference type="EMBL" id="PRQ21507.1"/>
    </source>
</evidence>
<reference evidence="1 2" key="1">
    <citation type="journal article" date="2018" name="Nat. Genet.">
        <title>The Rosa genome provides new insights in the design of modern roses.</title>
        <authorList>
            <person name="Bendahmane M."/>
        </authorList>
    </citation>
    <scope>NUCLEOTIDE SEQUENCE [LARGE SCALE GENOMIC DNA]</scope>
    <source>
        <strain evidence="2">cv. Old Blush</strain>
    </source>
</reference>
<accession>A0A2P6PHV7</accession>
<name>A0A2P6PHV7_ROSCH</name>
<dbReference type="AlphaFoldDB" id="A0A2P6PHV7"/>
<sequence length="50" mass="6011">MNIYIMPLFCTIWVEFKWQPSLLLFLPYNAFLVIYTLPSKEHLVRASILH</sequence>